<feature type="region of interest" description="Disordered" evidence="2">
    <location>
        <begin position="479"/>
        <end position="575"/>
    </location>
</feature>
<dbReference type="PANTHER" id="PTHR46572:SF1">
    <property type="entry name" value="RHO1 GUANINE NUCLEOTIDE EXCHANGE FACTOR TUS1"/>
    <property type="match status" value="1"/>
</dbReference>
<dbReference type="Proteomes" id="UP000789706">
    <property type="component" value="Unassembled WGS sequence"/>
</dbReference>
<name>A0A9N8WJ91_9GLOM</name>
<dbReference type="AlphaFoldDB" id="A0A9N8WJ91"/>
<protein>
    <submittedName>
        <fullName evidence="4">8074_t:CDS:1</fullName>
    </submittedName>
</protein>
<feature type="compositionally biased region" description="Basic and acidic residues" evidence="2">
    <location>
        <begin position="70"/>
        <end position="85"/>
    </location>
</feature>
<feature type="region of interest" description="Disordered" evidence="2">
    <location>
        <begin position="64"/>
        <end position="102"/>
    </location>
</feature>
<keyword evidence="1" id="KW-0344">Guanine-nucleotide releasing factor</keyword>
<dbReference type="OrthoDB" id="6415790at2759"/>
<keyword evidence="5" id="KW-1185">Reference proteome</keyword>
<dbReference type="PANTHER" id="PTHR46572">
    <property type="entry name" value="RHO1 GDP-GTP EXCHANGE PROTEIN 1-RELATED"/>
    <property type="match status" value="1"/>
</dbReference>
<dbReference type="Pfam" id="PF00780">
    <property type="entry name" value="CNH"/>
    <property type="match status" value="1"/>
</dbReference>
<feature type="compositionally biased region" description="Polar residues" evidence="2">
    <location>
        <begin position="93"/>
        <end position="102"/>
    </location>
</feature>
<proteinExistence type="predicted"/>
<organism evidence="4 5">
    <name type="scientific">Diversispora eburnea</name>
    <dbReference type="NCBI Taxonomy" id="1213867"/>
    <lineage>
        <taxon>Eukaryota</taxon>
        <taxon>Fungi</taxon>
        <taxon>Fungi incertae sedis</taxon>
        <taxon>Mucoromycota</taxon>
        <taxon>Glomeromycotina</taxon>
        <taxon>Glomeromycetes</taxon>
        <taxon>Diversisporales</taxon>
        <taxon>Diversisporaceae</taxon>
        <taxon>Diversispora</taxon>
    </lineage>
</organism>
<gene>
    <name evidence="4" type="ORF">DEBURN_LOCUS3947</name>
</gene>
<sequence>MYEPNNKHYKAGYNLGFNSIGNNGSSQEVPPLPLPSKNSKRGRKIISALLLEGEAVKSNTQFNSNVFSDNDLKKNKPKAVPEKNTIENPPVTSPQALQRSHTTVKYQVREIPSVNIGEFEGKLLGSPNDGVAEEFNCAAMFDKQYLILGNNYGLYVMDFSVRYDMMKPIPLLRGSSFKKLQILDDYGVMIAIAGKKQMIRVYRLDSLLHLIKFVIKSKSGTIVDFSKAPPFLKKFKDTLQRCEKCGQQIDEIRDKKSNSDNYNSICSNCKFLSEPSDSLTTSPNDSPTTGKFHQRTISNISSYIQNRLNVSLDNMDIGTEEKSTVWGWATDYVKLAEYGKDCVTFDIKETKNYVYLTIANVNHAIAVYSCPVEFRHKSDFKFEFVQAYFIPETPKFINVVTDSFIIKQIIIGLETSKVVVMDCHSNAVTEPNFRKILLPRDEEPCFVGFTQIPLSCSFDFLFENPFKQEPRNIIPLTSTQNTLITPKSSPPDISNASVTHSQLTHDLSSANSLLKRSTNNRSRRIGSHSGDFDVSDSFEKRKSRRRSAGLRLESKSEVVGDPMSPPLSPDATSDTSSIMTNLLSHTDSFDTTISTKNNNVNGNSLIEKPLPGQVFVCTISNISHIVNINGEPYNNCNSIRWSSIPDHVSLLPTFNDIFVIAFEKQLVEVGSMKTGRIVKTVVNGARVKYLGESLKRSVPPKGQLQFQNEPKKDQFDNGIRRHVFWSCDLNDTYIYRGGVFI</sequence>
<reference evidence="4" key="1">
    <citation type="submission" date="2021-06" db="EMBL/GenBank/DDBJ databases">
        <authorList>
            <person name="Kallberg Y."/>
            <person name="Tangrot J."/>
            <person name="Rosling A."/>
        </authorList>
    </citation>
    <scope>NUCLEOTIDE SEQUENCE</scope>
    <source>
        <strain evidence="4">AZ414A</strain>
    </source>
</reference>
<evidence type="ECO:0000259" key="3">
    <source>
        <dbReference type="PROSITE" id="PS50219"/>
    </source>
</evidence>
<evidence type="ECO:0000313" key="4">
    <source>
        <dbReference type="EMBL" id="CAG8486602.1"/>
    </source>
</evidence>
<comment type="caution">
    <text evidence="4">The sequence shown here is derived from an EMBL/GenBank/DDBJ whole genome shotgun (WGS) entry which is preliminary data.</text>
</comment>
<evidence type="ECO:0000313" key="5">
    <source>
        <dbReference type="Proteomes" id="UP000789706"/>
    </source>
</evidence>
<accession>A0A9N8WJ91</accession>
<feature type="compositionally biased region" description="Polar residues" evidence="2">
    <location>
        <begin position="479"/>
        <end position="520"/>
    </location>
</feature>
<dbReference type="GO" id="GO:0005085">
    <property type="term" value="F:guanyl-nucleotide exchange factor activity"/>
    <property type="evidence" value="ECO:0007669"/>
    <property type="project" value="UniProtKB-KW"/>
</dbReference>
<evidence type="ECO:0000256" key="1">
    <source>
        <dbReference type="ARBA" id="ARBA00022658"/>
    </source>
</evidence>
<dbReference type="InterPro" id="IPR052233">
    <property type="entry name" value="Rho-type_GEFs"/>
</dbReference>
<evidence type="ECO:0000256" key="2">
    <source>
        <dbReference type="SAM" id="MobiDB-lite"/>
    </source>
</evidence>
<feature type="domain" description="CNH" evidence="3">
    <location>
        <begin position="132"/>
        <end position="697"/>
    </location>
</feature>
<dbReference type="InterPro" id="IPR001180">
    <property type="entry name" value="CNH_dom"/>
</dbReference>
<dbReference type="EMBL" id="CAJVPK010000272">
    <property type="protein sequence ID" value="CAG8486602.1"/>
    <property type="molecule type" value="Genomic_DNA"/>
</dbReference>
<dbReference type="PROSITE" id="PS50219">
    <property type="entry name" value="CNH"/>
    <property type="match status" value="1"/>
</dbReference>